<gene>
    <name evidence="2" type="ORF">BDP55DRAFT_662770</name>
</gene>
<protein>
    <submittedName>
        <fullName evidence="2">Uncharacterized protein</fullName>
    </submittedName>
</protein>
<evidence type="ECO:0000313" key="3">
    <source>
        <dbReference type="Proteomes" id="UP001224890"/>
    </source>
</evidence>
<sequence>MAGIRHLIRGLGIPPQPGKSKACPVVSNATCRGHLGGAQRAETGGVLGARPPPGTRHLASSLRSSIQDGPARADGRDGSAIGRAGRDSERGEER</sequence>
<keyword evidence="3" id="KW-1185">Reference proteome</keyword>
<proteinExistence type="predicted"/>
<comment type="caution">
    <text evidence="2">The sequence shown here is derived from an EMBL/GenBank/DDBJ whole genome shotgun (WGS) entry which is preliminary data.</text>
</comment>
<dbReference type="AlphaFoldDB" id="A0AAJ0EY92"/>
<feature type="compositionally biased region" description="Basic and acidic residues" evidence="1">
    <location>
        <begin position="84"/>
        <end position="94"/>
    </location>
</feature>
<feature type="region of interest" description="Disordered" evidence="1">
    <location>
        <begin position="1"/>
        <end position="20"/>
    </location>
</feature>
<feature type="region of interest" description="Disordered" evidence="1">
    <location>
        <begin position="35"/>
        <end position="94"/>
    </location>
</feature>
<reference evidence="2" key="1">
    <citation type="submission" date="2021-06" db="EMBL/GenBank/DDBJ databases">
        <title>Comparative genomics, transcriptomics and evolutionary studies reveal genomic signatures of adaptation to plant cell wall in hemibiotrophic fungi.</title>
        <authorList>
            <consortium name="DOE Joint Genome Institute"/>
            <person name="Baroncelli R."/>
            <person name="Diaz J.F."/>
            <person name="Benocci T."/>
            <person name="Peng M."/>
            <person name="Battaglia E."/>
            <person name="Haridas S."/>
            <person name="Andreopoulos W."/>
            <person name="Labutti K."/>
            <person name="Pangilinan J."/>
            <person name="Floch G.L."/>
            <person name="Makela M.R."/>
            <person name="Henrissat B."/>
            <person name="Grigoriev I.V."/>
            <person name="Crouch J.A."/>
            <person name="De Vries R.P."/>
            <person name="Sukno S.A."/>
            <person name="Thon M.R."/>
        </authorList>
    </citation>
    <scope>NUCLEOTIDE SEQUENCE</scope>
    <source>
        <strain evidence="2">CBS 193.32</strain>
    </source>
</reference>
<dbReference type="EMBL" id="JAHMHR010000019">
    <property type="protein sequence ID" value="KAK1675939.1"/>
    <property type="molecule type" value="Genomic_DNA"/>
</dbReference>
<dbReference type="Proteomes" id="UP001224890">
    <property type="component" value="Unassembled WGS sequence"/>
</dbReference>
<organism evidence="2 3">
    <name type="scientific">Colletotrichum godetiae</name>
    <dbReference type="NCBI Taxonomy" id="1209918"/>
    <lineage>
        <taxon>Eukaryota</taxon>
        <taxon>Fungi</taxon>
        <taxon>Dikarya</taxon>
        <taxon>Ascomycota</taxon>
        <taxon>Pezizomycotina</taxon>
        <taxon>Sordariomycetes</taxon>
        <taxon>Hypocreomycetidae</taxon>
        <taxon>Glomerellales</taxon>
        <taxon>Glomerellaceae</taxon>
        <taxon>Colletotrichum</taxon>
        <taxon>Colletotrichum acutatum species complex</taxon>
    </lineage>
</organism>
<evidence type="ECO:0000313" key="2">
    <source>
        <dbReference type="EMBL" id="KAK1675939.1"/>
    </source>
</evidence>
<dbReference type="GeneID" id="85459352"/>
<accession>A0AAJ0EY92</accession>
<evidence type="ECO:0000256" key="1">
    <source>
        <dbReference type="SAM" id="MobiDB-lite"/>
    </source>
</evidence>
<name>A0AAJ0EY92_9PEZI</name>
<dbReference type="RefSeq" id="XP_060429942.1">
    <property type="nucleotide sequence ID" value="XM_060574826.1"/>
</dbReference>